<feature type="domain" description="Thioredoxin" evidence="1">
    <location>
        <begin position="62"/>
        <end position="225"/>
    </location>
</feature>
<name>A0A1M7PTD2_9BACT</name>
<dbReference type="PROSITE" id="PS51257">
    <property type="entry name" value="PROKAR_LIPOPROTEIN"/>
    <property type="match status" value="1"/>
</dbReference>
<dbReference type="PROSITE" id="PS51352">
    <property type="entry name" value="THIOREDOXIN_2"/>
    <property type="match status" value="2"/>
</dbReference>
<dbReference type="SUPFAM" id="SSF52833">
    <property type="entry name" value="Thioredoxin-like"/>
    <property type="match status" value="2"/>
</dbReference>
<sequence length="408" mass="46300">MIPVKSYTNSVKSFIPAFIFLLLLGCGGSNDSSVNKEDIQSAEAAFFSPDPKVVEEKPVTTLAIGEQAPDFRLPGVDGKYHELSDYADKEVLVINFTCNHCPTAQAYEERYKDLVSEYSDKGVQFIAISPNSPIAVLPEELGYTDLNDDFESMKIRAEEMNYNFPYLYDGDEHHFSTAYGPTATPHIFVFDKDRKLSYQGRIDASEKPGTGQAEDARYAIERTLNGEPLPSDRASTPAFGCSIKWAWKNEYTLKVNEDWKKKPVDLNKISLEDLDKVLKNDTDQLRLVNFWATWCGPCIVEYPEFIEIQRMYGDRDFEFVSVSLDNPEAEDKALKFLRKKYSATTNYLVDTDDKYAIIDVVQNEWDGSLPLTLLIEPGGKVYYKVPGTIDPLALKRKIVDHPLIGRYY</sequence>
<reference evidence="2 3" key="1">
    <citation type="submission" date="2016-11" db="EMBL/GenBank/DDBJ databases">
        <authorList>
            <person name="Jaros S."/>
            <person name="Januszkiewicz K."/>
            <person name="Wedrychowicz H."/>
        </authorList>
    </citation>
    <scope>NUCLEOTIDE SEQUENCE [LARGE SCALE GENOMIC DNA]</scope>
    <source>
        <strain evidence="2 3">CGMCC 1.6102</strain>
    </source>
</reference>
<dbReference type="PANTHER" id="PTHR43640">
    <property type="entry name" value="OS07G0260300 PROTEIN"/>
    <property type="match status" value="1"/>
</dbReference>
<dbReference type="STRING" id="388280.SAMN04488057_110120"/>
<dbReference type="InterPro" id="IPR047262">
    <property type="entry name" value="PRX-like1"/>
</dbReference>
<keyword evidence="3" id="KW-1185">Reference proteome</keyword>
<dbReference type="Proteomes" id="UP000184513">
    <property type="component" value="Unassembled WGS sequence"/>
</dbReference>
<evidence type="ECO:0000313" key="2">
    <source>
        <dbReference type="EMBL" id="SHN20649.1"/>
    </source>
</evidence>
<dbReference type="GO" id="GO:0016209">
    <property type="term" value="F:antioxidant activity"/>
    <property type="evidence" value="ECO:0007669"/>
    <property type="project" value="InterPro"/>
</dbReference>
<dbReference type="InterPro" id="IPR036249">
    <property type="entry name" value="Thioredoxin-like_sf"/>
</dbReference>
<accession>A0A1M7PTD2</accession>
<proteinExistence type="predicted"/>
<feature type="domain" description="Thioredoxin" evidence="1">
    <location>
        <begin position="230"/>
        <end position="404"/>
    </location>
</feature>
<dbReference type="InterPro" id="IPR013766">
    <property type="entry name" value="Thioredoxin_domain"/>
</dbReference>
<dbReference type="GO" id="GO:0016491">
    <property type="term" value="F:oxidoreductase activity"/>
    <property type="evidence" value="ECO:0007669"/>
    <property type="project" value="InterPro"/>
</dbReference>
<dbReference type="OrthoDB" id="9809746at2"/>
<gene>
    <name evidence="2" type="ORF">SAMN04488057_110120</name>
</gene>
<organism evidence="2 3">
    <name type="scientific">Cyclobacterium lianum</name>
    <dbReference type="NCBI Taxonomy" id="388280"/>
    <lineage>
        <taxon>Bacteria</taxon>
        <taxon>Pseudomonadati</taxon>
        <taxon>Bacteroidota</taxon>
        <taxon>Cytophagia</taxon>
        <taxon>Cytophagales</taxon>
        <taxon>Cyclobacteriaceae</taxon>
        <taxon>Cyclobacterium</taxon>
    </lineage>
</organism>
<dbReference type="InterPro" id="IPR000866">
    <property type="entry name" value="AhpC/TSA"/>
</dbReference>
<dbReference type="CDD" id="cd02969">
    <property type="entry name" value="PRX_like1"/>
    <property type="match status" value="1"/>
</dbReference>
<dbReference type="CDD" id="cd02966">
    <property type="entry name" value="TlpA_like_family"/>
    <property type="match status" value="1"/>
</dbReference>
<evidence type="ECO:0000259" key="1">
    <source>
        <dbReference type="PROSITE" id="PS51352"/>
    </source>
</evidence>
<dbReference type="Pfam" id="PF00578">
    <property type="entry name" value="AhpC-TSA"/>
    <property type="match status" value="2"/>
</dbReference>
<dbReference type="AlphaFoldDB" id="A0A1M7PTD2"/>
<dbReference type="PANTHER" id="PTHR43640:SF1">
    <property type="entry name" value="THIOREDOXIN-DEPENDENT PEROXIREDOXIN"/>
    <property type="match status" value="1"/>
</dbReference>
<protein>
    <submittedName>
        <fullName evidence="2">Peroxiredoxin</fullName>
    </submittedName>
</protein>
<evidence type="ECO:0000313" key="3">
    <source>
        <dbReference type="Proteomes" id="UP000184513"/>
    </source>
</evidence>
<dbReference type="Gene3D" id="3.40.30.10">
    <property type="entry name" value="Glutaredoxin"/>
    <property type="match status" value="2"/>
</dbReference>
<dbReference type="EMBL" id="FRCY01000010">
    <property type="protein sequence ID" value="SHN20649.1"/>
    <property type="molecule type" value="Genomic_DNA"/>
</dbReference>